<reference evidence="1" key="1">
    <citation type="journal article" date="2021" name="bioRxiv">
        <title>Whole Genome Assembly and Annotation of Northern Wild Rice, Zizania palustris L., Supports a Whole Genome Duplication in the Zizania Genus.</title>
        <authorList>
            <person name="Haas M."/>
            <person name="Kono T."/>
            <person name="Macchietto M."/>
            <person name="Millas R."/>
            <person name="McGilp L."/>
            <person name="Shao M."/>
            <person name="Duquette J."/>
            <person name="Hirsch C.N."/>
            <person name="Kimball J."/>
        </authorList>
    </citation>
    <scope>NUCLEOTIDE SEQUENCE</scope>
    <source>
        <tissue evidence="1">Fresh leaf tissue</tissue>
    </source>
</reference>
<dbReference type="EMBL" id="JAAALK010000283">
    <property type="protein sequence ID" value="KAG8072205.1"/>
    <property type="molecule type" value="Genomic_DNA"/>
</dbReference>
<name>A0A8J5T1N5_ZIZPA</name>
<organism evidence="1 2">
    <name type="scientific">Zizania palustris</name>
    <name type="common">Northern wild rice</name>
    <dbReference type="NCBI Taxonomy" id="103762"/>
    <lineage>
        <taxon>Eukaryota</taxon>
        <taxon>Viridiplantae</taxon>
        <taxon>Streptophyta</taxon>
        <taxon>Embryophyta</taxon>
        <taxon>Tracheophyta</taxon>
        <taxon>Spermatophyta</taxon>
        <taxon>Magnoliopsida</taxon>
        <taxon>Liliopsida</taxon>
        <taxon>Poales</taxon>
        <taxon>Poaceae</taxon>
        <taxon>BOP clade</taxon>
        <taxon>Oryzoideae</taxon>
        <taxon>Oryzeae</taxon>
        <taxon>Zizaniinae</taxon>
        <taxon>Zizania</taxon>
    </lineage>
</organism>
<proteinExistence type="predicted"/>
<comment type="caution">
    <text evidence="1">The sequence shown here is derived from an EMBL/GenBank/DDBJ whole genome shotgun (WGS) entry which is preliminary data.</text>
</comment>
<accession>A0A8J5T1N5</accession>
<dbReference type="Proteomes" id="UP000729402">
    <property type="component" value="Unassembled WGS sequence"/>
</dbReference>
<gene>
    <name evidence="1" type="ORF">GUJ93_ZPchr0006g44702</name>
</gene>
<reference evidence="1" key="2">
    <citation type="submission" date="2021-02" db="EMBL/GenBank/DDBJ databases">
        <authorList>
            <person name="Kimball J.A."/>
            <person name="Haas M.W."/>
            <person name="Macchietto M."/>
            <person name="Kono T."/>
            <person name="Duquette J."/>
            <person name="Shao M."/>
        </authorList>
    </citation>
    <scope>NUCLEOTIDE SEQUENCE</scope>
    <source>
        <tissue evidence="1">Fresh leaf tissue</tissue>
    </source>
</reference>
<keyword evidence="2" id="KW-1185">Reference proteome</keyword>
<evidence type="ECO:0000313" key="2">
    <source>
        <dbReference type="Proteomes" id="UP000729402"/>
    </source>
</evidence>
<evidence type="ECO:0000313" key="1">
    <source>
        <dbReference type="EMBL" id="KAG8072205.1"/>
    </source>
</evidence>
<protein>
    <submittedName>
        <fullName evidence="1">Uncharacterized protein</fullName>
    </submittedName>
</protein>
<dbReference type="AlphaFoldDB" id="A0A8J5T1N5"/>
<sequence>MYSRPTRTFHAHKLQTPAPSSTLFSSDFAVKTRTKTPPSLSAPAVLSLVAPPSRRPLDHTAPSIPTSPPSLSCGLRCPLHPDVPAFAVLWIAPPPPSLRPCPAVPPFSGSRSPLRPAVLRIAPPLRPDVPAFAVLWIAPPPTS</sequence>